<feature type="signal peptide" evidence="1">
    <location>
        <begin position="1"/>
        <end position="18"/>
    </location>
</feature>
<dbReference type="EMBL" id="JARKIB010000074">
    <property type="protein sequence ID" value="KAJ7748086.1"/>
    <property type="molecule type" value="Genomic_DNA"/>
</dbReference>
<evidence type="ECO:0000313" key="2">
    <source>
        <dbReference type="EMBL" id="KAJ7748086.1"/>
    </source>
</evidence>
<reference evidence="2" key="1">
    <citation type="submission" date="2023-03" db="EMBL/GenBank/DDBJ databases">
        <title>Massive genome expansion in bonnet fungi (Mycena s.s.) driven by repeated elements and novel gene families across ecological guilds.</title>
        <authorList>
            <consortium name="Lawrence Berkeley National Laboratory"/>
            <person name="Harder C.B."/>
            <person name="Miyauchi S."/>
            <person name="Viragh M."/>
            <person name="Kuo A."/>
            <person name="Thoen E."/>
            <person name="Andreopoulos B."/>
            <person name="Lu D."/>
            <person name="Skrede I."/>
            <person name="Drula E."/>
            <person name="Henrissat B."/>
            <person name="Morin E."/>
            <person name="Kohler A."/>
            <person name="Barry K."/>
            <person name="LaButti K."/>
            <person name="Morin E."/>
            <person name="Salamov A."/>
            <person name="Lipzen A."/>
            <person name="Mereny Z."/>
            <person name="Hegedus B."/>
            <person name="Baldrian P."/>
            <person name="Stursova M."/>
            <person name="Weitz H."/>
            <person name="Taylor A."/>
            <person name="Grigoriev I.V."/>
            <person name="Nagy L.G."/>
            <person name="Martin F."/>
            <person name="Kauserud H."/>
        </authorList>
    </citation>
    <scope>NUCLEOTIDE SEQUENCE</scope>
    <source>
        <strain evidence="2">CBHHK182m</strain>
    </source>
</reference>
<organism evidence="2 3">
    <name type="scientific">Mycena metata</name>
    <dbReference type="NCBI Taxonomy" id="1033252"/>
    <lineage>
        <taxon>Eukaryota</taxon>
        <taxon>Fungi</taxon>
        <taxon>Dikarya</taxon>
        <taxon>Basidiomycota</taxon>
        <taxon>Agaricomycotina</taxon>
        <taxon>Agaricomycetes</taxon>
        <taxon>Agaricomycetidae</taxon>
        <taxon>Agaricales</taxon>
        <taxon>Marasmiineae</taxon>
        <taxon>Mycenaceae</taxon>
        <taxon>Mycena</taxon>
    </lineage>
</organism>
<evidence type="ECO:0000313" key="3">
    <source>
        <dbReference type="Proteomes" id="UP001215598"/>
    </source>
</evidence>
<dbReference type="AlphaFoldDB" id="A0AAD7N6L2"/>
<proteinExistence type="predicted"/>
<accession>A0AAD7N6L2</accession>
<comment type="caution">
    <text evidence="2">The sequence shown here is derived from an EMBL/GenBank/DDBJ whole genome shotgun (WGS) entry which is preliminary data.</text>
</comment>
<keyword evidence="1" id="KW-0732">Signal</keyword>
<dbReference type="Proteomes" id="UP001215598">
    <property type="component" value="Unassembled WGS sequence"/>
</dbReference>
<protein>
    <submittedName>
        <fullName evidence="2">Uncharacterized protein</fullName>
    </submittedName>
</protein>
<name>A0AAD7N6L2_9AGAR</name>
<evidence type="ECO:0000256" key="1">
    <source>
        <dbReference type="SAM" id="SignalP"/>
    </source>
</evidence>
<gene>
    <name evidence="2" type="ORF">B0H16DRAFT_1461764</name>
</gene>
<keyword evidence="3" id="KW-1185">Reference proteome</keyword>
<feature type="chain" id="PRO_5042150895" evidence="1">
    <location>
        <begin position="19"/>
        <end position="120"/>
    </location>
</feature>
<sequence>MKFTFTAVLFALTAIAFAAPTLSMSLLRTLVQALPTKASKSRLRQFDSGTFNPKCTREHCKHSGLREFGVTFPTSGNCVDGAQREAGIPWFWDSAELRALGPGMQFQPKGTYNLENEINV</sequence>